<gene>
    <name evidence="11" type="primary">gshB</name>
    <name evidence="13" type="ORF">HNQ59_000326</name>
</gene>
<dbReference type="HAMAP" id="MF_00162">
    <property type="entry name" value="GSH_S"/>
    <property type="match status" value="1"/>
</dbReference>
<dbReference type="FunFam" id="3.30.1490.20:FF:000009">
    <property type="entry name" value="Glutathione synthetase"/>
    <property type="match status" value="1"/>
</dbReference>
<feature type="domain" description="ATP-grasp" evidence="12">
    <location>
        <begin position="124"/>
        <end position="309"/>
    </location>
</feature>
<dbReference type="Proteomes" id="UP000575898">
    <property type="component" value="Unassembled WGS sequence"/>
</dbReference>
<reference evidence="13 14" key="1">
    <citation type="submission" date="2020-08" db="EMBL/GenBank/DDBJ databases">
        <title>Genomic Encyclopedia of Type Strains, Phase IV (KMG-IV): sequencing the most valuable type-strain genomes for metagenomic binning, comparative biology and taxonomic classification.</title>
        <authorList>
            <person name="Goeker M."/>
        </authorList>
    </citation>
    <scope>NUCLEOTIDE SEQUENCE [LARGE SCALE GENOMIC DNA]</scope>
    <source>
        <strain evidence="13 14">DSM 27165</strain>
    </source>
</reference>
<evidence type="ECO:0000313" key="14">
    <source>
        <dbReference type="Proteomes" id="UP000575898"/>
    </source>
</evidence>
<comment type="cofactor">
    <cofactor evidence="2">
        <name>Mg(2+)</name>
        <dbReference type="ChEBI" id="CHEBI:18420"/>
    </cofactor>
</comment>
<organism evidence="13 14">
    <name type="scientific">Chitinivorax tropicus</name>
    <dbReference type="NCBI Taxonomy" id="714531"/>
    <lineage>
        <taxon>Bacteria</taxon>
        <taxon>Pseudomonadati</taxon>
        <taxon>Pseudomonadota</taxon>
        <taxon>Betaproteobacteria</taxon>
        <taxon>Chitinivorax</taxon>
    </lineage>
</organism>
<protein>
    <recommendedName>
        <fullName evidence="11">Glutathione synthetase</fullName>
        <ecNumber evidence="11">6.3.2.3</ecNumber>
    </recommendedName>
    <alternativeName>
        <fullName evidence="11">GSH synthetase</fullName>
        <shortName evidence="11">GSH-S</shortName>
        <shortName evidence="11">GSHase</shortName>
    </alternativeName>
    <alternativeName>
        <fullName evidence="11">Glutathione synthase</fullName>
    </alternativeName>
</protein>
<dbReference type="UniPathway" id="UPA00142">
    <property type="reaction ID" value="UER00210"/>
</dbReference>
<evidence type="ECO:0000256" key="2">
    <source>
        <dbReference type="ARBA" id="ARBA00001946"/>
    </source>
</evidence>
<sequence>MKIAILLDPLDSLKTYKDTTFAMMREAASRGHAIFVLEQHELFVRDGQVLATIRQLHLTGDETHWYRLETTQEQALHVFDAVLMRKDPPFDMEYLYATHLLELAQRQGAKVFNHPRALRDYNEKLAILRFAEFTTPTLVTREPEQVRTFLSAHQDIILKPLDGMGGMGIFRLTAADPNLGSILETQMQQGARTIMAQRYIPDIVKGDKRILLIDGEAVPYALARIPKQGETRGNLAAGGRGVAQPLSERDWAIAKALGPTLKAEGLLLVGLDVIGEYLTEVNVTSPTCFQEITQQMGFNVAGMFIDALERAVV</sequence>
<dbReference type="SUPFAM" id="SSF56059">
    <property type="entry name" value="Glutathione synthetase ATP-binding domain-like"/>
    <property type="match status" value="1"/>
</dbReference>
<dbReference type="NCBIfam" id="TIGR01380">
    <property type="entry name" value="glut_syn"/>
    <property type="match status" value="1"/>
</dbReference>
<dbReference type="InterPro" id="IPR011761">
    <property type="entry name" value="ATP-grasp"/>
</dbReference>
<dbReference type="GO" id="GO:0004363">
    <property type="term" value="F:glutathione synthase activity"/>
    <property type="evidence" value="ECO:0007669"/>
    <property type="project" value="UniProtKB-UniRule"/>
</dbReference>
<dbReference type="PROSITE" id="PS50975">
    <property type="entry name" value="ATP_GRASP"/>
    <property type="match status" value="1"/>
</dbReference>
<dbReference type="RefSeq" id="WP_184034308.1">
    <property type="nucleotide sequence ID" value="NZ_JACHHY010000002.1"/>
</dbReference>
<accession>A0A840MCM7</accession>
<proteinExistence type="inferred from homology"/>
<evidence type="ECO:0000256" key="11">
    <source>
        <dbReference type="HAMAP-Rule" id="MF_00162"/>
    </source>
</evidence>
<dbReference type="FunFam" id="3.40.50.20:FF:000009">
    <property type="entry name" value="Glutathione synthetase"/>
    <property type="match status" value="1"/>
</dbReference>
<evidence type="ECO:0000256" key="3">
    <source>
        <dbReference type="ARBA" id="ARBA00022598"/>
    </source>
</evidence>
<comment type="pathway">
    <text evidence="11">Sulfur metabolism; glutathione biosynthesis; glutathione from L-cysteine and L-glutamate: step 2/2.</text>
</comment>
<evidence type="ECO:0000256" key="5">
    <source>
        <dbReference type="ARBA" id="ARBA00022723"/>
    </source>
</evidence>
<dbReference type="InterPro" id="IPR004215">
    <property type="entry name" value="GSHS_N"/>
</dbReference>
<name>A0A840MCM7_9PROT</name>
<dbReference type="Gene3D" id="3.30.470.20">
    <property type="entry name" value="ATP-grasp fold, B domain"/>
    <property type="match status" value="1"/>
</dbReference>
<keyword evidence="6 11" id="KW-0547">Nucleotide-binding</keyword>
<dbReference type="InterPro" id="IPR013815">
    <property type="entry name" value="ATP_grasp_subdomain_1"/>
</dbReference>
<dbReference type="PANTHER" id="PTHR21621">
    <property type="entry name" value="RIBOSOMAL PROTEIN S6 MODIFICATION PROTEIN"/>
    <property type="match status" value="1"/>
</dbReference>
<dbReference type="NCBIfam" id="NF003573">
    <property type="entry name" value="PRK05246.1"/>
    <property type="match status" value="1"/>
</dbReference>
<evidence type="ECO:0000256" key="10">
    <source>
        <dbReference type="ARBA" id="ARBA00050650"/>
    </source>
</evidence>
<evidence type="ECO:0000259" key="12">
    <source>
        <dbReference type="PROSITE" id="PS50975"/>
    </source>
</evidence>
<keyword evidence="3 11" id="KW-0436">Ligase</keyword>
<dbReference type="InterPro" id="IPR006284">
    <property type="entry name" value="Glut_synth_pro"/>
</dbReference>
<evidence type="ECO:0000256" key="9">
    <source>
        <dbReference type="ARBA" id="ARBA00023211"/>
    </source>
</evidence>
<keyword evidence="7 11" id="KW-0067">ATP-binding</keyword>
<dbReference type="GO" id="GO:0005737">
    <property type="term" value="C:cytoplasm"/>
    <property type="evidence" value="ECO:0007669"/>
    <property type="project" value="TreeGrafter"/>
</dbReference>
<keyword evidence="8" id="KW-0460">Magnesium</keyword>
<dbReference type="Gene3D" id="3.40.50.20">
    <property type="match status" value="1"/>
</dbReference>
<dbReference type="Gene3D" id="3.30.1490.20">
    <property type="entry name" value="ATP-grasp fold, A domain"/>
    <property type="match status" value="1"/>
</dbReference>
<comment type="similarity">
    <text evidence="11">Belongs to the prokaryotic GSH synthase family.</text>
</comment>
<dbReference type="FunFam" id="3.30.470.20:FF:000010">
    <property type="entry name" value="Glutathione synthetase"/>
    <property type="match status" value="1"/>
</dbReference>
<comment type="caution">
    <text evidence="13">The sequence shown here is derived from an EMBL/GenBank/DDBJ whole genome shotgun (WGS) entry which is preliminary data.</text>
</comment>
<comment type="catalytic activity">
    <reaction evidence="10 11">
        <text>gamma-L-glutamyl-L-cysteine + glycine + ATP = glutathione + ADP + phosphate + H(+)</text>
        <dbReference type="Rhea" id="RHEA:13557"/>
        <dbReference type="ChEBI" id="CHEBI:15378"/>
        <dbReference type="ChEBI" id="CHEBI:30616"/>
        <dbReference type="ChEBI" id="CHEBI:43474"/>
        <dbReference type="ChEBI" id="CHEBI:57305"/>
        <dbReference type="ChEBI" id="CHEBI:57925"/>
        <dbReference type="ChEBI" id="CHEBI:58173"/>
        <dbReference type="ChEBI" id="CHEBI:456216"/>
        <dbReference type="EC" id="6.3.2.3"/>
    </reaction>
</comment>
<comment type="cofactor">
    <cofactor evidence="1">
        <name>Mn(2+)</name>
        <dbReference type="ChEBI" id="CHEBI:29035"/>
    </cofactor>
</comment>
<dbReference type="InterPro" id="IPR004218">
    <property type="entry name" value="GSHS_ATP-bd"/>
</dbReference>
<evidence type="ECO:0000256" key="8">
    <source>
        <dbReference type="ARBA" id="ARBA00022842"/>
    </source>
</evidence>
<keyword evidence="5" id="KW-0479">Metal-binding</keyword>
<evidence type="ECO:0000313" key="13">
    <source>
        <dbReference type="EMBL" id="MBB5017064.1"/>
    </source>
</evidence>
<dbReference type="SUPFAM" id="SSF52440">
    <property type="entry name" value="PreATP-grasp domain"/>
    <property type="match status" value="1"/>
</dbReference>
<evidence type="ECO:0000256" key="7">
    <source>
        <dbReference type="ARBA" id="ARBA00022840"/>
    </source>
</evidence>
<dbReference type="AlphaFoldDB" id="A0A840MCM7"/>
<evidence type="ECO:0000256" key="4">
    <source>
        <dbReference type="ARBA" id="ARBA00022684"/>
    </source>
</evidence>
<dbReference type="Pfam" id="PF02955">
    <property type="entry name" value="GSH-S_ATP"/>
    <property type="match status" value="1"/>
</dbReference>
<dbReference type="GO" id="GO:0005524">
    <property type="term" value="F:ATP binding"/>
    <property type="evidence" value="ECO:0007669"/>
    <property type="project" value="UniProtKB-UniRule"/>
</dbReference>
<dbReference type="GO" id="GO:0046872">
    <property type="term" value="F:metal ion binding"/>
    <property type="evidence" value="ECO:0007669"/>
    <property type="project" value="UniProtKB-KW"/>
</dbReference>
<keyword evidence="9" id="KW-0464">Manganese</keyword>
<keyword evidence="4 11" id="KW-0317">Glutathione biosynthesis</keyword>
<keyword evidence="14" id="KW-1185">Reference proteome</keyword>
<dbReference type="InterPro" id="IPR016185">
    <property type="entry name" value="PreATP-grasp_dom_sf"/>
</dbReference>
<evidence type="ECO:0000256" key="1">
    <source>
        <dbReference type="ARBA" id="ARBA00001936"/>
    </source>
</evidence>
<dbReference type="EMBL" id="JACHHY010000002">
    <property type="protein sequence ID" value="MBB5017064.1"/>
    <property type="molecule type" value="Genomic_DNA"/>
</dbReference>
<dbReference type="EC" id="6.3.2.3" evidence="11"/>
<dbReference type="PANTHER" id="PTHR21621:SF4">
    <property type="entry name" value="GLUTATHIONE SYNTHETASE"/>
    <property type="match status" value="1"/>
</dbReference>
<evidence type="ECO:0000256" key="6">
    <source>
        <dbReference type="ARBA" id="ARBA00022741"/>
    </source>
</evidence>
<dbReference type="Pfam" id="PF02951">
    <property type="entry name" value="GSH-S_N"/>
    <property type="match status" value="1"/>
</dbReference>